<dbReference type="InterPro" id="IPR023198">
    <property type="entry name" value="PGP-like_dom2"/>
</dbReference>
<dbReference type="InterPro" id="IPR006439">
    <property type="entry name" value="HAD-SF_hydro_IA"/>
</dbReference>
<evidence type="ECO:0000313" key="1">
    <source>
        <dbReference type="EMBL" id="GLI57028.1"/>
    </source>
</evidence>
<gene>
    <name evidence="1" type="ORF">PM10SUCC1_25420</name>
</gene>
<comment type="caution">
    <text evidence="1">The sequence shown here is derived from an EMBL/GenBank/DDBJ whole genome shotgun (WGS) entry which is preliminary data.</text>
</comment>
<dbReference type="SFLD" id="SFLDS00003">
    <property type="entry name" value="Haloacid_Dehalogenase"/>
    <property type="match status" value="1"/>
</dbReference>
<dbReference type="PRINTS" id="PR00413">
    <property type="entry name" value="HADHALOGNASE"/>
</dbReference>
<keyword evidence="2" id="KW-1185">Reference proteome</keyword>
<dbReference type="SUPFAM" id="SSF56784">
    <property type="entry name" value="HAD-like"/>
    <property type="match status" value="1"/>
</dbReference>
<dbReference type="Pfam" id="PF13419">
    <property type="entry name" value="HAD_2"/>
    <property type="match status" value="1"/>
</dbReference>
<dbReference type="InterPro" id="IPR041492">
    <property type="entry name" value="HAD_2"/>
</dbReference>
<sequence>MIRNIIFDLGQVLFEFTPKNYLSQNFSKEKAEILMKEIFKEKEWKNLDRGTCSIEEAIDSIVSRGRVTREEAEAILSNRRSIITPIDENLRLLEAIKNNGYRIFILSNFHKDLFYDFYRDIPLLHLADGKVISADINLLKPEGEIYSHILKKYQLTPSETLFIDDTKHNIEAATEFGIIGFHLKAPKLLKRSLEELEIL</sequence>
<dbReference type="AlphaFoldDB" id="A0A9W6GM93"/>
<proteinExistence type="predicted"/>
<dbReference type="RefSeq" id="WP_281836462.1">
    <property type="nucleotide sequence ID" value="NZ_BSDY01000012.1"/>
</dbReference>
<dbReference type="InterPro" id="IPR036412">
    <property type="entry name" value="HAD-like_sf"/>
</dbReference>
<dbReference type="Proteomes" id="UP001144471">
    <property type="component" value="Unassembled WGS sequence"/>
</dbReference>
<organism evidence="1 2">
    <name type="scientific">Propionigenium maris DSM 9537</name>
    <dbReference type="NCBI Taxonomy" id="1123000"/>
    <lineage>
        <taxon>Bacteria</taxon>
        <taxon>Fusobacteriati</taxon>
        <taxon>Fusobacteriota</taxon>
        <taxon>Fusobacteriia</taxon>
        <taxon>Fusobacteriales</taxon>
        <taxon>Fusobacteriaceae</taxon>
        <taxon>Propionigenium</taxon>
    </lineage>
</organism>
<dbReference type="SFLD" id="SFLDG01129">
    <property type="entry name" value="C1.5:_HAD__Beta-PGM__Phosphata"/>
    <property type="match status" value="1"/>
</dbReference>
<name>A0A9W6GM93_9FUSO</name>
<dbReference type="NCBIfam" id="TIGR01509">
    <property type="entry name" value="HAD-SF-IA-v3"/>
    <property type="match status" value="1"/>
</dbReference>
<accession>A0A9W6GM93</accession>
<reference evidence="1" key="1">
    <citation type="submission" date="2022-12" db="EMBL/GenBank/DDBJ databases">
        <title>Reference genome sequencing for broad-spectrum identification of bacterial and archaeal isolates by mass spectrometry.</title>
        <authorList>
            <person name="Sekiguchi Y."/>
            <person name="Tourlousse D.M."/>
        </authorList>
    </citation>
    <scope>NUCLEOTIDE SEQUENCE</scope>
    <source>
        <strain evidence="1">10succ1</strain>
    </source>
</reference>
<dbReference type="EMBL" id="BSDY01000012">
    <property type="protein sequence ID" value="GLI57028.1"/>
    <property type="molecule type" value="Genomic_DNA"/>
</dbReference>
<dbReference type="Gene3D" id="3.40.50.1000">
    <property type="entry name" value="HAD superfamily/HAD-like"/>
    <property type="match status" value="1"/>
</dbReference>
<dbReference type="InterPro" id="IPR023214">
    <property type="entry name" value="HAD_sf"/>
</dbReference>
<evidence type="ECO:0000313" key="2">
    <source>
        <dbReference type="Proteomes" id="UP001144471"/>
    </source>
</evidence>
<dbReference type="CDD" id="cd02603">
    <property type="entry name" value="HAD_sEH-N_like"/>
    <property type="match status" value="1"/>
</dbReference>
<dbReference type="PANTHER" id="PTHR43611">
    <property type="entry name" value="ALPHA-D-GLUCOSE 1-PHOSPHATE PHOSPHATASE"/>
    <property type="match status" value="1"/>
</dbReference>
<protein>
    <submittedName>
        <fullName evidence="1">Haloacid dehalogenase</fullName>
    </submittedName>
</protein>
<dbReference type="PANTHER" id="PTHR43611:SF3">
    <property type="entry name" value="FLAVIN MONONUCLEOTIDE HYDROLASE 1, CHLOROPLATIC"/>
    <property type="match status" value="1"/>
</dbReference>
<dbReference type="Gene3D" id="1.10.150.240">
    <property type="entry name" value="Putative phosphatase, domain 2"/>
    <property type="match status" value="1"/>
</dbReference>